<dbReference type="EMBL" id="FUEG01000004">
    <property type="protein sequence ID" value="SJL02980.1"/>
    <property type="molecule type" value="Genomic_DNA"/>
</dbReference>
<dbReference type="Proteomes" id="UP000219338">
    <property type="component" value="Unassembled WGS sequence"/>
</dbReference>
<keyword evidence="2" id="KW-1185">Reference proteome</keyword>
<evidence type="ECO:0000313" key="1">
    <source>
        <dbReference type="EMBL" id="SJL02980.1"/>
    </source>
</evidence>
<gene>
    <name evidence="1" type="ORF">ARMOST_06324</name>
</gene>
<accession>A0A284R2N9</accession>
<name>A0A284R2N9_ARMOS</name>
<proteinExistence type="predicted"/>
<organism evidence="1 2">
    <name type="scientific">Armillaria ostoyae</name>
    <name type="common">Armillaria root rot fungus</name>
    <dbReference type="NCBI Taxonomy" id="47428"/>
    <lineage>
        <taxon>Eukaryota</taxon>
        <taxon>Fungi</taxon>
        <taxon>Dikarya</taxon>
        <taxon>Basidiomycota</taxon>
        <taxon>Agaricomycotina</taxon>
        <taxon>Agaricomycetes</taxon>
        <taxon>Agaricomycetidae</taxon>
        <taxon>Agaricales</taxon>
        <taxon>Marasmiineae</taxon>
        <taxon>Physalacriaceae</taxon>
        <taxon>Armillaria</taxon>
    </lineage>
</organism>
<evidence type="ECO:0000313" key="2">
    <source>
        <dbReference type="Proteomes" id="UP000219338"/>
    </source>
</evidence>
<dbReference type="AlphaFoldDB" id="A0A284R2N9"/>
<dbReference type="OrthoDB" id="2897699at2759"/>
<reference evidence="2" key="1">
    <citation type="journal article" date="2017" name="Nat. Ecol. Evol.">
        <title>Genome expansion and lineage-specific genetic innovations in the forest pathogenic fungi Armillaria.</title>
        <authorList>
            <person name="Sipos G."/>
            <person name="Prasanna A.N."/>
            <person name="Walter M.C."/>
            <person name="O'Connor E."/>
            <person name="Balint B."/>
            <person name="Krizsan K."/>
            <person name="Kiss B."/>
            <person name="Hess J."/>
            <person name="Varga T."/>
            <person name="Slot J."/>
            <person name="Riley R."/>
            <person name="Boka B."/>
            <person name="Rigling D."/>
            <person name="Barry K."/>
            <person name="Lee J."/>
            <person name="Mihaltcheva S."/>
            <person name="LaButti K."/>
            <person name="Lipzen A."/>
            <person name="Waldron R."/>
            <person name="Moloney N.M."/>
            <person name="Sperisen C."/>
            <person name="Kredics L."/>
            <person name="Vagvoelgyi C."/>
            <person name="Patrignani A."/>
            <person name="Fitzpatrick D."/>
            <person name="Nagy I."/>
            <person name="Doyle S."/>
            <person name="Anderson J.B."/>
            <person name="Grigoriev I.V."/>
            <person name="Gueldener U."/>
            <person name="Muensterkoetter M."/>
            <person name="Nagy L.G."/>
        </authorList>
    </citation>
    <scope>NUCLEOTIDE SEQUENCE [LARGE SCALE GENOMIC DNA]</scope>
    <source>
        <strain evidence="2">C18/9</strain>
    </source>
</reference>
<sequence>MTKAIMPPGPAVDLCTCSRHAVSKHGLLALRLSWAGQTGSLDYWRPVVILLEYSDRRLKKLPTGANIPQQMARLNLAESSLVQTLVAFMERAVSLTFVKRIPLARVLEYVQTSAYNFLPIFYHLLDDALWLLRSAANSIQLVPEGVPFRALHVSILDRFKSFRYRCKLLRNSLPDIGAVFSSGQAVLTAEAGKMCWPRLCLATELKAVGFHYISRMLPGGLSTHAALIDDLPAVFSVLKRSAHNIVDGIDTFEQHIFRFRDCFADMSWVEMMVGNAVLVKGMLDVLLSISHEQSKVRSSLSDISLAPVGIIPENIVSFLLVLWRGHVFRNV</sequence>
<protein>
    <submittedName>
        <fullName evidence="1">Uncharacterized protein</fullName>
    </submittedName>
</protein>